<dbReference type="InterPro" id="IPR036322">
    <property type="entry name" value="WD40_repeat_dom_sf"/>
</dbReference>
<dbReference type="OrthoDB" id="2405918at2759"/>
<keyword evidence="2" id="KW-0677">Repeat</keyword>
<dbReference type="AlphaFoldDB" id="A0A197JE42"/>
<dbReference type="Gene3D" id="2.130.10.10">
    <property type="entry name" value="YVTN repeat-like/Quinoprotein amine dehydrogenase"/>
    <property type="match status" value="1"/>
</dbReference>
<feature type="non-terminal residue" evidence="4">
    <location>
        <position position="64"/>
    </location>
</feature>
<evidence type="ECO:0000256" key="1">
    <source>
        <dbReference type="ARBA" id="ARBA00022574"/>
    </source>
</evidence>
<dbReference type="PANTHER" id="PTHR19879">
    <property type="entry name" value="TRANSCRIPTION INITIATION FACTOR TFIID"/>
    <property type="match status" value="1"/>
</dbReference>
<dbReference type="InterPro" id="IPR001680">
    <property type="entry name" value="WD40_rpt"/>
</dbReference>
<protein>
    <submittedName>
        <fullName evidence="4">WD40 repeat-like protein</fullName>
    </submittedName>
</protein>
<keyword evidence="5" id="KW-1185">Reference proteome</keyword>
<dbReference type="Pfam" id="PF00400">
    <property type="entry name" value="WD40"/>
    <property type="match status" value="2"/>
</dbReference>
<evidence type="ECO:0000256" key="3">
    <source>
        <dbReference type="PROSITE-ProRule" id="PRU00221"/>
    </source>
</evidence>
<evidence type="ECO:0000313" key="5">
    <source>
        <dbReference type="Proteomes" id="UP000078512"/>
    </source>
</evidence>
<organism evidence="4 5">
    <name type="scientific">Linnemannia elongata AG-77</name>
    <dbReference type="NCBI Taxonomy" id="1314771"/>
    <lineage>
        <taxon>Eukaryota</taxon>
        <taxon>Fungi</taxon>
        <taxon>Fungi incertae sedis</taxon>
        <taxon>Mucoromycota</taxon>
        <taxon>Mortierellomycotina</taxon>
        <taxon>Mortierellomycetes</taxon>
        <taxon>Mortierellales</taxon>
        <taxon>Mortierellaceae</taxon>
        <taxon>Linnemannia</taxon>
    </lineage>
</organism>
<dbReference type="PROSITE" id="PS00678">
    <property type="entry name" value="WD_REPEATS_1"/>
    <property type="match status" value="1"/>
</dbReference>
<evidence type="ECO:0000313" key="4">
    <source>
        <dbReference type="EMBL" id="OAQ22704.1"/>
    </source>
</evidence>
<accession>A0A197JE42</accession>
<dbReference type="Proteomes" id="UP000078512">
    <property type="component" value="Unassembled WGS sequence"/>
</dbReference>
<gene>
    <name evidence="4" type="ORF">K457DRAFT_1754874</name>
</gene>
<dbReference type="PANTHER" id="PTHR19879:SF9">
    <property type="entry name" value="TRANSCRIPTION INITIATION FACTOR TFIID SUBUNIT 5"/>
    <property type="match status" value="1"/>
</dbReference>
<dbReference type="SUPFAM" id="SSF50978">
    <property type="entry name" value="WD40 repeat-like"/>
    <property type="match status" value="1"/>
</dbReference>
<feature type="repeat" description="WD" evidence="3">
    <location>
        <begin position="31"/>
        <end position="64"/>
    </location>
</feature>
<dbReference type="PROSITE" id="PS50294">
    <property type="entry name" value="WD_REPEATS_REGION"/>
    <property type="match status" value="2"/>
</dbReference>
<dbReference type="PROSITE" id="PS50082">
    <property type="entry name" value="WD_REPEATS_2"/>
    <property type="match status" value="2"/>
</dbReference>
<evidence type="ECO:0000256" key="2">
    <source>
        <dbReference type="ARBA" id="ARBA00022737"/>
    </source>
</evidence>
<dbReference type="EMBL" id="KV442146">
    <property type="protein sequence ID" value="OAQ22704.1"/>
    <property type="molecule type" value="Genomic_DNA"/>
</dbReference>
<dbReference type="InterPro" id="IPR019775">
    <property type="entry name" value="WD40_repeat_CS"/>
</dbReference>
<sequence length="64" mass="7008">FSPSGQQIASGSDDNTVRLWDVESGRCLTVVKDFHGAIESIAWNVNGNGSYLATGCYDRSVRLW</sequence>
<keyword evidence="1 3" id="KW-0853">WD repeat</keyword>
<dbReference type="InterPro" id="IPR015943">
    <property type="entry name" value="WD40/YVTN_repeat-like_dom_sf"/>
</dbReference>
<dbReference type="STRING" id="1314771.A0A197JE42"/>
<reference evidence="4 5" key="1">
    <citation type="submission" date="2016-05" db="EMBL/GenBank/DDBJ databases">
        <title>Genome sequencing reveals origins of a unique bacterial endosymbiosis in the earliest lineages of terrestrial Fungi.</title>
        <authorList>
            <consortium name="DOE Joint Genome Institute"/>
            <person name="Uehling J."/>
            <person name="Gryganskyi A."/>
            <person name="Hameed K."/>
            <person name="Tschaplinski T."/>
            <person name="Misztal P."/>
            <person name="Wu S."/>
            <person name="Desiro A."/>
            <person name="Vande Pol N."/>
            <person name="Du Z.-Y."/>
            <person name="Zienkiewicz A."/>
            <person name="Zienkiewicz K."/>
            <person name="Morin E."/>
            <person name="Tisserant E."/>
            <person name="Splivallo R."/>
            <person name="Hainaut M."/>
            <person name="Henrissat B."/>
            <person name="Ohm R."/>
            <person name="Kuo A."/>
            <person name="Yan J."/>
            <person name="Lipzen A."/>
            <person name="Nolan M."/>
            <person name="Labutti K."/>
            <person name="Barry K."/>
            <person name="Goldstein A."/>
            <person name="Labbe J."/>
            <person name="Schadt C."/>
            <person name="Tuskan G."/>
            <person name="Grigoriev I."/>
            <person name="Martin F."/>
            <person name="Vilgalys R."/>
            <person name="Bonito G."/>
        </authorList>
    </citation>
    <scope>NUCLEOTIDE SEQUENCE [LARGE SCALE GENOMIC DNA]</scope>
    <source>
        <strain evidence="4 5">AG-77</strain>
    </source>
</reference>
<name>A0A197JE42_9FUNG</name>
<proteinExistence type="predicted"/>
<feature type="repeat" description="WD" evidence="3">
    <location>
        <begin position="1"/>
        <end position="30"/>
    </location>
</feature>
<feature type="non-terminal residue" evidence="4">
    <location>
        <position position="1"/>
    </location>
</feature>